<reference evidence="1 2" key="1">
    <citation type="submission" date="2013-03" db="EMBL/GenBank/DDBJ databases">
        <authorList>
            <person name="Casali N."/>
            <person name="Drobniewski F.A."/>
        </authorList>
    </citation>
    <scope>NUCLEOTIDE SEQUENCE [LARGE SCALE GENOMIC DNA]</scope>
    <source>
        <strain evidence="1 2">112400015</strain>
    </source>
</reference>
<sequence>MGTVGMLPRTGRHSWQAREWLPFVGIERADTDRPHRG</sequence>
<organism evidence="1 2">
    <name type="scientific">Mycobacterium orygis 112400015</name>
    <dbReference type="NCBI Taxonomy" id="1305739"/>
    <lineage>
        <taxon>Bacteria</taxon>
        <taxon>Bacillati</taxon>
        <taxon>Actinomycetota</taxon>
        <taxon>Actinomycetes</taxon>
        <taxon>Mycobacteriales</taxon>
        <taxon>Mycobacteriaceae</taxon>
        <taxon>Mycobacterium</taxon>
        <taxon>Mycobacterium tuberculosis complex</taxon>
    </lineage>
</organism>
<comment type="caution">
    <text evidence="1">The sequence shown here is derived from an EMBL/GenBank/DDBJ whole genome shotgun (WGS) entry which is preliminary data.</text>
</comment>
<gene>
    <name evidence="1" type="ORF">MORY_12744</name>
</gene>
<protein>
    <submittedName>
        <fullName evidence="1">Uncharacterized protein</fullName>
    </submittedName>
</protein>
<name>A0A829CAA7_9MYCO</name>
<evidence type="ECO:0000313" key="1">
    <source>
        <dbReference type="EMBL" id="EMT35314.1"/>
    </source>
</evidence>
<proteinExistence type="predicted"/>
<evidence type="ECO:0000313" key="2">
    <source>
        <dbReference type="Proteomes" id="UP000012070"/>
    </source>
</evidence>
<dbReference type="EMBL" id="APKD01000048">
    <property type="protein sequence ID" value="EMT35314.1"/>
    <property type="molecule type" value="Genomic_DNA"/>
</dbReference>
<reference evidence="2" key="2">
    <citation type="submission" date="2013-04" db="EMBL/GenBank/DDBJ databases">
        <title>Non-Mycobacterium tuberculosis sensu stricto in a globally representative population.</title>
        <authorList>
            <person name="Stone M.J."/>
            <person name="Brown T.J."/>
            <person name="Drobniewski F.A."/>
        </authorList>
    </citation>
    <scope>NUCLEOTIDE SEQUENCE [LARGE SCALE GENOMIC DNA]</scope>
    <source>
        <strain evidence="2">112400015</strain>
    </source>
</reference>
<dbReference type="AlphaFoldDB" id="A0A829CAA7"/>
<accession>A0A829CAA7</accession>
<dbReference type="Proteomes" id="UP000012070">
    <property type="component" value="Unassembled WGS sequence"/>
</dbReference>